<protein>
    <submittedName>
        <fullName evidence="2">Uncharacterized protein</fullName>
    </submittedName>
</protein>
<feature type="compositionally biased region" description="Low complexity" evidence="1">
    <location>
        <begin position="8"/>
        <end position="20"/>
    </location>
</feature>
<reference evidence="2" key="1">
    <citation type="submission" date="2023-03" db="EMBL/GenBank/DDBJ databases">
        <title>Massive genome expansion in bonnet fungi (Mycena s.s.) driven by repeated elements and novel gene families across ecological guilds.</title>
        <authorList>
            <consortium name="Lawrence Berkeley National Laboratory"/>
            <person name="Harder C.B."/>
            <person name="Miyauchi S."/>
            <person name="Viragh M."/>
            <person name="Kuo A."/>
            <person name="Thoen E."/>
            <person name="Andreopoulos B."/>
            <person name="Lu D."/>
            <person name="Skrede I."/>
            <person name="Drula E."/>
            <person name="Henrissat B."/>
            <person name="Morin E."/>
            <person name="Kohler A."/>
            <person name="Barry K."/>
            <person name="LaButti K."/>
            <person name="Morin E."/>
            <person name="Salamov A."/>
            <person name="Lipzen A."/>
            <person name="Mereny Z."/>
            <person name="Hegedus B."/>
            <person name="Baldrian P."/>
            <person name="Stursova M."/>
            <person name="Weitz H."/>
            <person name="Taylor A."/>
            <person name="Grigoriev I.V."/>
            <person name="Nagy L.G."/>
            <person name="Martin F."/>
            <person name="Kauserud H."/>
        </authorList>
    </citation>
    <scope>NUCLEOTIDE SEQUENCE</scope>
    <source>
        <strain evidence="2">CBHHK182m</strain>
    </source>
</reference>
<name>A0AAD7ICR2_9AGAR</name>
<feature type="region of interest" description="Disordered" evidence="1">
    <location>
        <begin position="110"/>
        <end position="147"/>
    </location>
</feature>
<feature type="compositionally biased region" description="Basic and acidic residues" evidence="1">
    <location>
        <begin position="125"/>
        <end position="147"/>
    </location>
</feature>
<evidence type="ECO:0000313" key="2">
    <source>
        <dbReference type="EMBL" id="KAJ7739366.1"/>
    </source>
</evidence>
<keyword evidence="3" id="KW-1185">Reference proteome</keyword>
<feature type="compositionally biased region" description="Polar residues" evidence="1">
    <location>
        <begin position="43"/>
        <end position="57"/>
    </location>
</feature>
<feature type="region of interest" description="Disordered" evidence="1">
    <location>
        <begin position="1"/>
        <end position="72"/>
    </location>
</feature>
<dbReference type="Proteomes" id="UP001215598">
    <property type="component" value="Unassembled WGS sequence"/>
</dbReference>
<evidence type="ECO:0000256" key="1">
    <source>
        <dbReference type="SAM" id="MobiDB-lite"/>
    </source>
</evidence>
<comment type="caution">
    <text evidence="2">The sequence shown here is derived from an EMBL/GenBank/DDBJ whole genome shotgun (WGS) entry which is preliminary data.</text>
</comment>
<proteinExistence type="predicted"/>
<dbReference type="AlphaFoldDB" id="A0AAD7ICR2"/>
<sequence>MNSDHVDSSSQQRLGSSGESSRGGGAETTKRTLRVMGADKWLSSESESIVNETSSHSEGGGRVGNSRDALRRRGGAQDGVKIWMFLIRVTRYFCAWRWCGRCMLTGTADGGPDGCGEGEGDDSSVESREDPDKCRGRANSFKKERGPRWTEVATSDRDFQGCRPEVKLVVQSEKYDILDKFKDYSALLNDWGLLLLFRPVGR</sequence>
<evidence type="ECO:0000313" key="3">
    <source>
        <dbReference type="Proteomes" id="UP001215598"/>
    </source>
</evidence>
<gene>
    <name evidence="2" type="ORF">B0H16DRAFT_1465320</name>
</gene>
<accession>A0AAD7ICR2</accession>
<dbReference type="EMBL" id="JARKIB010000107">
    <property type="protein sequence ID" value="KAJ7739366.1"/>
    <property type="molecule type" value="Genomic_DNA"/>
</dbReference>
<organism evidence="2 3">
    <name type="scientific">Mycena metata</name>
    <dbReference type="NCBI Taxonomy" id="1033252"/>
    <lineage>
        <taxon>Eukaryota</taxon>
        <taxon>Fungi</taxon>
        <taxon>Dikarya</taxon>
        <taxon>Basidiomycota</taxon>
        <taxon>Agaricomycotina</taxon>
        <taxon>Agaricomycetes</taxon>
        <taxon>Agaricomycetidae</taxon>
        <taxon>Agaricales</taxon>
        <taxon>Marasmiineae</taxon>
        <taxon>Mycenaceae</taxon>
        <taxon>Mycena</taxon>
    </lineage>
</organism>